<proteinExistence type="predicted"/>
<dbReference type="AlphaFoldDB" id="A0AAI8VZY4"/>
<organism evidence="2 3">
    <name type="scientific">Anthostomella pinea</name>
    <dbReference type="NCBI Taxonomy" id="933095"/>
    <lineage>
        <taxon>Eukaryota</taxon>
        <taxon>Fungi</taxon>
        <taxon>Dikarya</taxon>
        <taxon>Ascomycota</taxon>
        <taxon>Pezizomycotina</taxon>
        <taxon>Sordariomycetes</taxon>
        <taxon>Xylariomycetidae</taxon>
        <taxon>Xylariales</taxon>
        <taxon>Xylariaceae</taxon>
        <taxon>Anthostomella</taxon>
    </lineage>
</organism>
<dbReference type="Proteomes" id="UP001295740">
    <property type="component" value="Unassembled WGS sequence"/>
</dbReference>
<evidence type="ECO:0000313" key="2">
    <source>
        <dbReference type="EMBL" id="CAJ2513710.1"/>
    </source>
</evidence>
<keyword evidence="3" id="KW-1185">Reference proteome</keyword>
<reference evidence="2" key="1">
    <citation type="submission" date="2023-10" db="EMBL/GenBank/DDBJ databases">
        <authorList>
            <person name="Hackl T."/>
        </authorList>
    </citation>
    <scope>NUCLEOTIDE SEQUENCE</scope>
</reference>
<evidence type="ECO:0000313" key="3">
    <source>
        <dbReference type="Proteomes" id="UP001295740"/>
    </source>
</evidence>
<dbReference type="EMBL" id="CAUWAG010000020">
    <property type="protein sequence ID" value="CAJ2513710.1"/>
    <property type="molecule type" value="Genomic_DNA"/>
</dbReference>
<gene>
    <name evidence="2" type="ORF">KHLLAP_LOCUS14178</name>
</gene>
<protein>
    <submittedName>
        <fullName evidence="2">Uu.00g018290.m01.CDS01</fullName>
    </submittedName>
</protein>
<accession>A0AAI8VZY4</accession>
<sequence length="87" mass="9703">MDRRTTSAPSPASPMKHARENDLALMPFGPYRTFVAALERPNFGQADGAVLFLSADFSTKPEGEDYIEMDLWRCGGLDDVARRLQII</sequence>
<comment type="caution">
    <text evidence="2">The sequence shown here is derived from an EMBL/GenBank/DDBJ whole genome shotgun (WGS) entry which is preliminary data.</text>
</comment>
<name>A0AAI8VZY4_9PEZI</name>
<evidence type="ECO:0000256" key="1">
    <source>
        <dbReference type="SAM" id="MobiDB-lite"/>
    </source>
</evidence>
<feature type="region of interest" description="Disordered" evidence="1">
    <location>
        <begin position="1"/>
        <end position="20"/>
    </location>
</feature>
<feature type="compositionally biased region" description="Polar residues" evidence="1">
    <location>
        <begin position="1"/>
        <end position="10"/>
    </location>
</feature>